<accession>A0ABW6NBM7</accession>
<organism evidence="1 2">
    <name type="scientific">Nocardia africana</name>
    <dbReference type="NCBI Taxonomy" id="134964"/>
    <lineage>
        <taxon>Bacteria</taxon>
        <taxon>Bacillati</taxon>
        <taxon>Actinomycetota</taxon>
        <taxon>Actinomycetes</taxon>
        <taxon>Mycobacteriales</taxon>
        <taxon>Nocardiaceae</taxon>
        <taxon>Nocardia</taxon>
    </lineage>
</organism>
<protein>
    <submittedName>
        <fullName evidence="1">Uncharacterized protein</fullName>
    </submittedName>
</protein>
<evidence type="ECO:0000313" key="2">
    <source>
        <dbReference type="Proteomes" id="UP001601521"/>
    </source>
</evidence>
<keyword evidence="2" id="KW-1185">Reference proteome</keyword>
<evidence type="ECO:0000313" key="1">
    <source>
        <dbReference type="EMBL" id="MFF0452478.1"/>
    </source>
</evidence>
<dbReference type="RefSeq" id="WP_387248915.1">
    <property type="nucleotide sequence ID" value="NZ_JBIALX010000001.1"/>
</dbReference>
<reference evidence="1 2" key="1">
    <citation type="submission" date="2024-10" db="EMBL/GenBank/DDBJ databases">
        <title>The Natural Products Discovery Center: Release of the First 8490 Sequenced Strains for Exploring Actinobacteria Biosynthetic Diversity.</title>
        <authorList>
            <person name="Kalkreuter E."/>
            <person name="Kautsar S.A."/>
            <person name="Yang D."/>
            <person name="Bader C.D."/>
            <person name="Teijaro C.N."/>
            <person name="Fluegel L."/>
            <person name="Davis C.M."/>
            <person name="Simpson J.R."/>
            <person name="Lauterbach L."/>
            <person name="Steele A.D."/>
            <person name="Gui C."/>
            <person name="Meng S."/>
            <person name="Li G."/>
            <person name="Viehrig K."/>
            <person name="Ye F."/>
            <person name="Su P."/>
            <person name="Kiefer A.F."/>
            <person name="Nichols A."/>
            <person name="Cepeda A.J."/>
            <person name="Yan W."/>
            <person name="Fan B."/>
            <person name="Jiang Y."/>
            <person name="Adhikari A."/>
            <person name="Zheng C.-J."/>
            <person name="Schuster L."/>
            <person name="Cowan T.M."/>
            <person name="Smanski M.J."/>
            <person name="Chevrette M.G."/>
            <person name="De Carvalho L.P.S."/>
            <person name="Shen B."/>
        </authorList>
    </citation>
    <scope>NUCLEOTIDE SEQUENCE [LARGE SCALE GENOMIC DNA]</scope>
    <source>
        <strain evidence="1 2">NPDC004550</strain>
    </source>
</reference>
<comment type="caution">
    <text evidence="1">The sequence shown here is derived from an EMBL/GenBank/DDBJ whole genome shotgun (WGS) entry which is preliminary data.</text>
</comment>
<sequence length="130" mass="15219">MLYYKAVCEGDYGTTRPFTMFVTTDGSNDALVWNQAIQSWQYDPARVREFTSDHRNWDRYEPVDRSAAEEFSRRLAVDGSAASELPSEDWIEWFFSWKGDPPEPEDVSWNDDLYVKEAKEAQERRSSESD</sequence>
<gene>
    <name evidence="1" type="ORF">ACFYTH_03795</name>
</gene>
<proteinExistence type="predicted"/>
<dbReference type="Proteomes" id="UP001601521">
    <property type="component" value="Unassembled WGS sequence"/>
</dbReference>
<name>A0ABW6NBM7_9NOCA</name>
<dbReference type="EMBL" id="JBIALX010000001">
    <property type="protein sequence ID" value="MFF0452478.1"/>
    <property type="molecule type" value="Genomic_DNA"/>
</dbReference>